<comment type="caution">
    <text evidence="4">The sequence shown here is derived from an EMBL/GenBank/DDBJ whole genome shotgun (WGS) entry which is preliminary data.</text>
</comment>
<gene>
    <name evidence="4" type="ORF">Tsubulata_001650</name>
</gene>
<dbReference type="Pfam" id="PF00012">
    <property type="entry name" value="HSP70"/>
    <property type="match status" value="1"/>
</dbReference>
<dbReference type="SUPFAM" id="SSF53067">
    <property type="entry name" value="Actin-like ATPase domain"/>
    <property type="match status" value="4"/>
</dbReference>
<proteinExistence type="inferred from homology"/>
<reference evidence="4" key="2">
    <citation type="journal article" date="2023" name="Plants (Basel)">
        <title>Annotation of the Turnera subulata (Passifloraceae) Draft Genome Reveals the S-Locus Evolved after the Divergence of Turneroideae from Passifloroideae in a Stepwise Manner.</title>
        <authorList>
            <person name="Henning P.M."/>
            <person name="Roalson E.H."/>
            <person name="Mir W."/>
            <person name="McCubbin A.G."/>
            <person name="Shore J.S."/>
        </authorList>
    </citation>
    <scope>NUCLEOTIDE SEQUENCE</scope>
    <source>
        <strain evidence="4">F60SS</strain>
    </source>
</reference>
<reference evidence="4" key="1">
    <citation type="submission" date="2022-02" db="EMBL/GenBank/DDBJ databases">
        <authorList>
            <person name="Henning P.M."/>
            <person name="McCubbin A.G."/>
            <person name="Shore J.S."/>
        </authorList>
    </citation>
    <scope>NUCLEOTIDE SEQUENCE</scope>
    <source>
        <strain evidence="4">F60SS</strain>
        <tissue evidence="4">Leaves</tissue>
    </source>
</reference>
<evidence type="ECO:0000313" key="4">
    <source>
        <dbReference type="EMBL" id="KAJ4837839.1"/>
    </source>
</evidence>
<name>A0A9Q0JDQ5_9ROSI</name>
<sequence length="271" mass="29537">VLKIYIDLGANNFDVSMLRQTVEACLGTTVMNVVVSIQTYFNDSQRQATKDANAIVGLNVMGIINDPIAAAIAFGLQRKHTLMGVENLLVIDLGADNFDVSMVCIEEGFYSVKATTGDTHLGGKKQFAAEIIYSILLLKLRQTVEAYLGTIVKSVVATKEADAIVGLNVMGIINDPVDVVTAFGLQRKHTLMGVENLLVIDLGADGFDVSMVCIEEGCYSVKATIGDTHLGGKDFVNKIIQCMAEEFRRMNNKDIFGCPRSLGRFRKECEK</sequence>
<keyword evidence="5" id="KW-1185">Reference proteome</keyword>
<evidence type="ECO:0008006" key="6">
    <source>
        <dbReference type="Google" id="ProtNLM"/>
    </source>
</evidence>
<dbReference type="Gene3D" id="3.30.30.30">
    <property type="match status" value="1"/>
</dbReference>
<protein>
    <recommendedName>
        <fullName evidence="6">Heat shock protein 70</fullName>
    </recommendedName>
</protein>
<accession>A0A9Q0JDQ5</accession>
<keyword evidence="2" id="KW-0547">Nucleotide-binding</keyword>
<evidence type="ECO:0000256" key="1">
    <source>
        <dbReference type="ARBA" id="ARBA00007381"/>
    </source>
</evidence>
<keyword evidence="3" id="KW-0067">ATP-binding</keyword>
<dbReference type="EMBL" id="JAKUCV010003721">
    <property type="protein sequence ID" value="KAJ4837839.1"/>
    <property type="molecule type" value="Genomic_DNA"/>
</dbReference>
<organism evidence="4 5">
    <name type="scientific">Turnera subulata</name>
    <dbReference type="NCBI Taxonomy" id="218843"/>
    <lineage>
        <taxon>Eukaryota</taxon>
        <taxon>Viridiplantae</taxon>
        <taxon>Streptophyta</taxon>
        <taxon>Embryophyta</taxon>
        <taxon>Tracheophyta</taxon>
        <taxon>Spermatophyta</taxon>
        <taxon>Magnoliopsida</taxon>
        <taxon>eudicotyledons</taxon>
        <taxon>Gunneridae</taxon>
        <taxon>Pentapetalae</taxon>
        <taxon>rosids</taxon>
        <taxon>fabids</taxon>
        <taxon>Malpighiales</taxon>
        <taxon>Passifloraceae</taxon>
        <taxon>Turnera</taxon>
    </lineage>
</organism>
<comment type="similarity">
    <text evidence="1">Belongs to the heat shock protein 70 family.</text>
</comment>
<dbReference type="OrthoDB" id="3789372at2759"/>
<feature type="non-terminal residue" evidence="4">
    <location>
        <position position="271"/>
    </location>
</feature>
<dbReference type="Gene3D" id="3.90.640.10">
    <property type="entry name" value="Actin, Chain A, domain 4"/>
    <property type="match status" value="1"/>
</dbReference>
<feature type="non-terminal residue" evidence="4">
    <location>
        <position position="1"/>
    </location>
</feature>
<dbReference type="AlphaFoldDB" id="A0A9Q0JDQ5"/>
<dbReference type="GO" id="GO:0005524">
    <property type="term" value="F:ATP binding"/>
    <property type="evidence" value="ECO:0007669"/>
    <property type="project" value="UniProtKB-KW"/>
</dbReference>
<dbReference type="PANTHER" id="PTHR19375">
    <property type="entry name" value="HEAT SHOCK PROTEIN 70KDA"/>
    <property type="match status" value="1"/>
</dbReference>
<dbReference type="InterPro" id="IPR043129">
    <property type="entry name" value="ATPase_NBD"/>
</dbReference>
<dbReference type="Proteomes" id="UP001141552">
    <property type="component" value="Unassembled WGS sequence"/>
</dbReference>
<evidence type="ECO:0000313" key="5">
    <source>
        <dbReference type="Proteomes" id="UP001141552"/>
    </source>
</evidence>
<evidence type="ECO:0000256" key="3">
    <source>
        <dbReference type="ARBA" id="ARBA00022840"/>
    </source>
</evidence>
<dbReference type="GO" id="GO:0140662">
    <property type="term" value="F:ATP-dependent protein folding chaperone"/>
    <property type="evidence" value="ECO:0007669"/>
    <property type="project" value="InterPro"/>
</dbReference>
<dbReference type="FunFam" id="3.30.420.40:FF:000028">
    <property type="entry name" value="heat shock 70 kDa protein-like"/>
    <property type="match status" value="1"/>
</dbReference>
<dbReference type="InterPro" id="IPR013126">
    <property type="entry name" value="Hsp_70_fam"/>
</dbReference>
<dbReference type="Gene3D" id="3.30.420.40">
    <property type="match status" value="4"/>
</dbReference>
<evidence type="ECO:0000256" key="2">
    <source>
        <dbReference type="ARBA" id="ARBA00022741"/>
    </source>
</evidence>